<evidence type="ECO:0000259" key="1">
    <source>
        <dbReference type="PROSITE" id="PS50097"/>
    </source>
</evidence>
<feature type="domain" description="BTB" evidence="1">
    <location>
        <begin position="13"/>
        <end position="80"/>
    </location>
</feature>
<name>A0AAD4QUX8_9BILA</name>
<accession>A0AAD4QUX8</accession>
<dbReference type="PANTHER" id="PTHR14958">
    <property type="entry name" value="POTASSIUM CHANNEL TETRAMERISATION DOMAIN CONTAINING PROTEIN"/>
    <property type="match status" value="1"/>
</dbReference>
<proteinExistence type="predicted"/>
<organism evidence="2 3">
    <name type="scientific">Ditylenchus destructor</name>
    <dbReference type="NCBI Taxonomy" id="166010"/>
    <lineage>
        <taxon>Eukaryota</taxon>
        <taxon>Metazoa</taxon>
        <taxon>Ecdysozoa</taxon>
        <taxon>Nematoda</taxon>
        <taxon>Chromadorea</taxon>
        <taxon>Rhabditida</taxon>
        <taxon>Tylenchina</taxon>
        <taxon>Tylenchomorpha</taxon>
        <taxon>Sphaerularioidea</taxon>
        <taxon>Anguinidae</taxon>
        <taxon>Anguininae</taxon>
        <taxon>Ditylenchus</taxon>
    </lineage>
</organism>
<dbReference type="EMBL" id="JAKKPZ010000260">
    <property type="protein sequence ID" value="KAI1697601.1"/>
    <property type="molecule type" value="Genomic_DNA"/>
</dbReference>
<dbReference type="SMART" id="SM00225">
    <property type="entry name" value="BTB"/>
    <property type="match status" value="1"/>
</dbReference>
<dbReference type="GO" id="GO:0051260">
    <property type="term" value="P:protein homooligomerization"/>
    <property type="evidence" value="ECO:0007669"/>
    <property type="project" value="InterPro"/>
</dbReference>
<dbReference type="GO" id="GO:0005737">
    <property type="term" value="C:cytoplasm"/>
    <property type="evidence" value="ECO:0007669"/>
    <property type="project" value="TreeGrafter"/>
</dbReference>
<dbReference type="GO" id="GO:0043161">
    <property type="term" value="P:proteasome-mediated ubiquitin-dependent protein catabolic process"/>
    <property type="evidence" value="ECO:0007669"/>
    <property type="project" value="TreeGrafter"/>
</dbReference>
<reference evidence="2" key="1">
    <citation type="submission" date="2022-01" db="EMBL/GenBank/DDBJ databases">
        <title>Genome Sequence Resource for Two Populations of Ditylenchus destructor, the Migratory Endoparasitic Phytonematode.</title>
        <authorList>
            <person name="Zhang H."/>
            <person name="Lin R."/>
            <person name="Xie B."/>
        </authorList>
    </citation>
    <scope>NUCLEOTIDE SEQUENCE</scope>
    <source>
        <strain evidence="2">BazhouSP</strain>
    </source>
</reference>
<comment type="caution">
    <text evidence="2">The sequence shown here is derived from an EMBL/GenBank/DDBJ whole genome shotgun (WGS) entry which is preliminary data.</text>
</comment>
<sequence length="216" mass="24875">MSGSNSIPNCDWVRLNVGGKLFQTTKDTLSQYPESFLARMVNGDLQSEKDETGAFLIDRDPEHFRVILNYLRSPVLECNKNVLKELLREADFYNILPLANEIKKAMKSSVNRTELVVITAEYAPFHDFIADSVFGIVMSETQDDYEVLEALRQKLPVVTTNNGKLCVRKRTMRHWTIIEATLRSYGFIEEFGGQWDNKNGEFNKKNIWKFVRVING</sequence>
<evidence type="ECO:0000313" key="3">
    <source>
        <dbReference type="Proteomes" id="UP001201812"/>
    </source>
</evidence>
<dbReference type="InterPro" id="IPR000210">
    <property type="entry name" value="BTB/POZ_dom"/>
</dbReference>
<dbReference type="InterPro" id="IPR003131">
    <property type="entry name" value="T1-type_BTB"/>
</dbReference>
<dbReference type="CDD" id="cd18316">
    <property type="entry name" value="BTB_POZ_KCTD-like"/>
    <property type="match status" value="1"/>
</dbReference>
<dbReference type="GO" id="GO:0031463">
    <property type="term" value="C:Cul3-RING ubiquitin ligase complex"/>
    <property type="evidence" value="ECO:0007669"/>
    <property type="project" value="TreeGrafter"/>
</dbReference>
<protein>
    <submittedName>
        <fullName evidence="2">BTB/POZ domain-containing protein</fullName>
    </submittedName>
</protein>
<gene>
    <name evidence="2" type="ORF">DdX_18404</name>
</gene>
<dbReference type="AlphaFoldDB" id="A0AAD4QUX8"/>
<dbReference type="PROSITE" id="PS50097">
    <property type="entry name" value="BTB"/>
    <property type="match status" value="1"/>
</dbReference>
<keyword evidence="3" id="KW-1185">Reference proteome</keyword>
<evidence type="ECO:0000313" key="2">
    <source>
        <dbReference type="EMBL" id="KAI1697601.1"/>
    </source>
</evidence>
<dbReference type="Pfam" id="PF02214">
    <property type="entry name" value="BTB_2"/>
    <property type="match status" value="1"/>
</dbReference>
<dbReference type="Proteomes" id="UP001201812">
    <property type="component" value="Unassembled WGS sequence"/>
</dbReference>
<dbReference type="InterPro" id="IPR011333">
    <property type="entry name" value="SKP1/BTB/POZ_sf"/>
</dbReference>
<dbReference type="FunFam" id="3.30.710.10:FF:000005">
    <property type="entry name" value="Potassium channel tetramerization domain-containing 17"/>
    <property type="match status" value="1"/>
</dbReference>
<dbReference type="PANTHER" id="PTHR14958:SF24">
    <property type="entry name" value="BTB_POZ DOMAIN-CONTAINING PROTEIN KCTD17"/>
    <property type="match status" value="1"/>
</dbReference>
<dbReference type="SUPFAM" id="SSF54695">
    <property type="entry name" value="POZ domain"/>
    <property type="match status" value="1"/>
</dbReference>
<dbReference type="GO" id="GO:0097602">
    <property type="term" value="F:cullin family protein binding"/>
    <property type="evidence" value="ECO:0007669"/>
    <property type="project" value="TreeGrafter"/>
</dbReference>
<dbReference type="Gene3D" id="3.30.710.10">
    <property type="entry name" value="Potassium Channel Kv1.1, Chain A"/>
    <property type="match status" value="1"/>
</dbReference>